<name>A0A1I4KD71_9ACTN</name>
<dbReference type="PANTHER" id="PTHR45138">
    <property type="entry name" value="REGULATORY COMPONENTS OF SENSORY TRANSDUCTION SYSTEM"/>
    <property type="match status" value="1"/>
</dbReference>
<dbReference type="InterPro" id="IPR050469">
    <property type="entry name" value="Diguanylate_Cyclase"/>
</dbReference>
<dbReference type="InParanoid" id="A0A1I4KD71"/>
<dbReference type="InterPro" id="IPR000031">
    <property type="entry name" value="PurE_dom"/>
</dbReference>
<dbReference type="SUPFAM" id="SSF48452">
    <property type="entry name" value="TPR-like"/>
    <property type="match status" value="1"/>
</dbReference>
<feature type="region of interest" description="Disordered" evidence="1">
    <location>
        <begin position="73"/>
        <end position="94"/>
    </location>
</feature>
<evidence type="ECO:0000259" key="2">
    <source>
        <dbReference type="PROSITE" id="PS50887"/>
    </source>
</evidence>
<dbReference type="OrthoDB" id="23692at2"/>
<dbReference type="SUPFAM" id="SSF55073">
    <property type="entry name" value="Nucleotide cyclase"/>
    <property type="match status" value="1"/>
</dbReference>
<keyword evidence="4" id="KW-1185">Reference proteome</keyword>
<evidence type="ECO:0000256" key="1">
    <source>
        <dbReference type="SAM" id="MobiDB-lite"/>
    </source>
</evidence>
<feature type="compositionally biased region" description="Low complexity" evidence="1">
    <location>
        <begin position="733"/>
        <end position="749"/>
    </location>
</feature>
<evidence type="ECO:0000313" key="3">
    <source>
        <dbReference type="EMBL" id="SFL76670.1"/>
    </source>
</evidence>
<dbReference type="InterPro" id="IPR000160">
    <property type="entry name" value="GGDEF_dom"/>
</dbReference>
<reference evidence="3 4" key="1">
    <citation type="submission" date="2016-10" db="EMBL/GenBank/DDBJ databases">
        <authorList>
            <person name="de Groot N.N."/>
        </authorList>
    </citation>
    <scope>NUCLEOTIDE SEQUENCE [LARGE SCALE GENOMIC DNA]</scope>
    <source>
        <strain evidence="3 4">DSM 45317</strain>
    </source>
</reference>
<dbReference type="FunFam" id="3.30.70.270:FF:000001">
    <property type="entry name" value="Diguanylate cyclase domain protein"/>
    <property type="match status" value="1"/>
</dbReference>
<feature type="domain" description="GGDEF" evidence="2">
    <location>
        <begin position="507"/>
        <end position="639"/>
    </location>
</feature>
<dbReference type="AlphaFoldDB" id="A0A1I4KD71"/>
<dbReference type="Gene3D" id="3.40.50.1970">
    <property type="match status" value="1"/>
</dbReference>
<feature type="region of interest" description="Disordered" evidence="1">
    <location>
        <begin position="690"/>
        <end position="761"/>
    </location>
</feature>
<evidence type="ECO:0000313" key="4">
    <source>
        <dbReference type="Proteomes" id="UP000199152"/>
    </source>
</evidence>
<dbReference type="SUPFAM" id="SSF52255">
    <property type="entry name" value="N5-CAIR mutase (phosphoribosylaminoimidazole carboxylase, PurE)"/>
    <property type="match status" value="1"/>
</dbReference>
<sequence>MSAQPGWGSCDETDDAHHTLRRAPRPVLDTNPTAVHSALVPPGTLHQRVTAALAHWRLDDAEELLAGVEGELSPYAAPAPRDGSPDEEPAEEPADLGRAWADTLHAELLVRRLRQAGFTLVGDPVEPPHGTGSPPALDLHAGVAELIDGDGPGDDGDLRAECAARAALAIALVRSARAAFDATADDLQRAAGLARHARIELLSRRVDAAMDEAVEAASLLDPGLPASLLLVDTLSTLAGVLADLELMPLALDYQRRAHETAVQAAATPGALDAADGEADVLVARTATRLGELCAELGEGLLDDGVPESAGPHFAEARGLAEQALALLPPESAEAVVAAQVVHGWALVGLGEHTAAAGPLRAAVRATATSGDRDLLAAALLALGRALRRQGDGAGADEQLAGALAIATEHGLSRLRRAALRELCTLHSELDDAGRALPYLQAYLADELDRVDERRTRWVELFGRRKSLLETERAAGQLRRQAYEDPLTHLPNRRYAEARLDGLLSSGAAPALAVVDVDRFKTINDAVGHPGGDAVLRRVAELLVAGVRDTDEVCRWAGDEFVILLPETTAEQAERALERTRRAVAAHDWAGLGVGLPVTISVGIASATRGDDRRTLFAAADGVLYDAKRRGRDRVVRLSAVTQTRAGASPLDALFGPPRAAAAAVTDEPAGDDTALVGAPEKVPAAVSVPAVQPSPLDDPTGDPGGFAPLLVDPPLGLGGPTDPPLAPAPPASSGPAEPARTTAPAPALPFRDVPSEPDVIWGTGRTTEQVLALVREARRQFPDRPAVVVRATAETLVALASEHDAYTTVDAAAMSAAVGPLPEAVGRVAVLSGNGGDTSVAAEAAFVARITGTEVVRVDDLGGTRIRGLLADPAALQDVDCLVVVAGLDASLAGLVAALTDVPIVAVPTSTGQPGSFGGFSALITMLNSASPGVVVSNIDNGHAAGVFAARIARRTRSGTAPGRGVVR</sequence>
<dbReference type="Gene3D" id="3.30.70.270">
    <property type="match status" value="1"/>
</dbReference>
<organism evidence="3 4">
    <name type="scientific">Geodermatophilus ruber</name>
    <dbReference type="NCBI Taxonomy" id="504800"/>
    <lineage>
        <taxon>Bacteria</taxon>
        <taxon>Bacillati</taxon>
        <taxon>Actinomycetota</taxon>
        <taxon>Actinomycetes</taxon>
        <taxon>Geodermatophilales</taxon>
        <taxon>Geodermatophilaceae</taxon>
        <taxon>Geodermatophilus</taxon>
    </lineage>
</organism>
<dbReference type="EMBL" id="FOSW01000017">
    <property type="protein sequence ID" value="SFL76670.1"/>
    <property type="molecule type" value="Genomic_DNA"/>
</dbReference>
<feature type="compositionally biased region" description="Pro residues" evidence="1">
    <location>
        <begin position="721"/>
        <end position="732"/>
    </location>
</feature>
<protein>
    <submittedName>
        <fullName evidence="3">Diguanylate cyclase (GGDEF) domain-containing protein</fullName>
    </submittedName>
</protein>
<feature type="compositionally biased region" description="Acidic residues" evidence="1">
    <location>
        <begin position="85"/>
        <end position="94"/>
    </location>
</feature>
<dbReference type="InterPro" id="IPR043128">
    <property type="entry name" value="Rev_trsase/Diguanyl_cyclase"/>
</dbReference>
<dbReference type="GO" id="GO:0052621">
    <property type="term" value="F:diguanylate cyclase activity"/>
    <property type="evidence" value="ECO:0007669"/>
    <property type="project" value="TreeGrafter"/>
</dbReference>
<dbReference type="STRING" id="504800.SAMN04488085_11759"/>
<dbReference type="PANTHER" id="PTHR45138:SF9">
    <property type="entry name" value="DIGUANYLATE CYCLASE DGCM-RELATED"/>
    <property type="match status" value="1"/>
</dbReference>
<dbReference type="PROSITE" id="PS50887">
    <property type="entry name" value="GGDEF"/>
    <property type="match status" value="1"/>
</dbReference>
<dbReference type="SMART" id="SM00267">
    <property type="entry name" value="GGDEF"/>
    <property type="match status" value="1"/>
</dbReference>
<accession>A0A1I4KD71</accession>
<proteinExistence type="predicted"/>
<dbReference type="Pfam" id="PF00990">
    <property type="entry name" value="GGDEF"/>
    <property type="match status" value="1"/>
</dbReference>
<dbReference type="InterPro" id="IPR011990">
    <property type="entry name" value="TPR-like_helical_dom_sf"/>
</dbReference>
<dbReference type="NCBIfam" id="TIGR00254">
    <property type="entry name" value="GGDEF"/>
    <property type="match status" value="1"/>
</dbReference>
<dbReference type="Pfam" id="PF00731">
    <property type="entry name" value="AIRC"/>
    <property type="match status" value="1"/>
</dbReference>
<dbReference type="CDD" id="cd01949">
    <property type="entry name" value="GGDEF"/>
    <property type="match status" value="1"/>
</dbReference>
<dbReference type="GO" id="GO:0006189">
    <property type="term" value="P:'de novo' IMP biosynthetic process"/>
    <property type="evidence" value="ECO:0007669"/>
    <property type="project" value="InterPro"/>
</dbReference>
<dbReference type="Proteomes" id="UP000199152">
    <property type="component" value="Unassembled WGS sequence"/>
</dbReference>
<dbReference type="InterPro" id="IPR029787">
    <property type="entry name" value="Nucleotide_cyclase"/>
</dbReference>
<gene>
    <name evidence="3" type="ORF">SAMN04488085_11759</name>
</gene>
<dbReference type="SMART" id="SM01001">
    <property type="entry name" value="AIRC"/>
    <property type="match status" value="1"/>
</dbReference>
<dbReference type="Gene3D" id="1.25.40.10">
    <property type="entry name" value="Tetratricopeptide repeat domain"/>
    <property type="match status" value="1"/>
</dbReference>